<keyword evidence="1" id="KW-0175">Coiled coil</keyword>
<evidence type="ECO:0000256" key="1">
    <source>
        <dbReference type="SAM" id="Coils"/>
    </source>
</evidence>
<dbReference type="PANTHER" id="PTHR35705:SF2">
    <property type="entry name" value="WPP DOMAIN-INTERACTING TAIL-ANCHORED PROTEIN 2"/>
    <property type="match status" value="1"/>
</dbReference>
<sequence>MGMNEQAVDDTCIGNPEPDKGYLHEVTLSSGIDMQEKQIDCTMTVLTRVDLDLAYSSEKLVNLHVLLMYLLARGDDLETLVMENSDVAATSIEKALVYDLLFGILDSELREVERLLDTIHVEIVDVHHKISSCKHLREVFTIMEKMEKKLHDCEGSLKESQEHVSELKMQSAKFQRVLSYFIHGNNDEALEFSANGQLSNINGKSKMKNADQQRHILRMLEKSLARELDLEKKISELNQNEEQLKLKLHHTEQVAFRMEEAAEVVWGRFLEAENSAEVLMGISKEMLGRFQIVQFNLNGSLQRESELKSKLGDFIEQLKAKDMVLQKLESTKNSEVLTLKEKVKSLEEQLKESEIRLQNANACFQTSQEQLNEMDNFIESLKESLYGAESRAESAEEKVTQLTDTNLELSEEINFLKGNNDSNTKKVGILENQLRDLEIQLQQAKVSSEASQEQQSMLYSAIWDMETLIEDLKSKVSKAESKTESVEEQCIVLSEDNFELKNKQSFMRDKIKILESSLNRANIEKAASAKEVNHRTKLMMEMVMQLATQRELIQKQLYSLTSENKLLVEKLQYSGKSSSATMYNAGDTDDKELLINPTNNLAGATVKTSEDAVSLMKSVQAGTHLNICLIYTRGLAYPEFVKKVIAMMMILLILIMSYIITGLTFQEDEVGEVVTTCKNEPGPSIAAINTKGKVPNSETLRVQDAGLRNRKHVFVAVFWSRIRSRPSESSRLIVYTRKWLQGAECCYGNAIDRNWPPMVIDESLLATWPWQHRQWRTTINPSSLVVPVWSEEFNPSKFE</sequence>
<accession>A0AAP0QGE2</accession>
<dbReference type="AlphaFoldDB" id="A0AAP0QGE2"/>
<feature type="domain" description="WIT1/2 N-terminal helical bundle" evidence="3">
    <location>
        <begin position="41"/>
        <end position="181"/>
    </location>
</feature>
<feature type="coiled-coil region" evidence="1">
    <location>
        <begin position="220"/>
        <end position="254"/>
    </location>
</feature>
<dbReference type="SUPFAM" id="SSF57997">
    <property type="entry name" value="Tropomyosin"/>
    <property type="match status" value="1"/>
</dbReference>
<keyword evidence="2" id="KW-0812">Transmembrane</keyword>
<dbReference type="Pfam" id="PF26581">
    <property type="entry name" value="WIT1_2_N"/>
    <property type="match status" value="1"/>
</dbReference>
<keyword evidence="2" id="KW-0472">Membrane</keyword>
<protein>
    <recommendedName>
        <fullName evidence="3">WIT1/2 N-terminal helical bundle domain-containing protein</fullName>
    </recommendedName>
</protein>
<dbReference type="InterPro" id="IPR039976">
    <property type="entry name" value="WIT1/WIT2"/>
</dbReference>
<evidence type="ECO:0000256" key="2">
    <source>
        <dbReference type="SAM" id="Phobius"/>
    </source>
</evidence>
<name>A0AAP0QGE2_9ROSI</name>
<dbReference type="PANTHER" id="PTHR35705">
    <property type="entry name" value="WPP DOMAIN-INTERACTING TAIL-ANCHORED PROTEIN 1"/>
    <property type="match status" value="1"/>
</dbReference>
<keyword evidence="2" id="KW-1133">Transmembrane helix</keyword>
<feature type="transmembrane region" description="Helical" evidence="2">
    <location>
        <begin position="644"/>
        <end position="665"/>
    </location>
</feature>
<dbReference type="Proteomes" id="UP001428341">
    <property type="component" value="Unassembled WGS sequence"/>
</dbReference>
<evidence type="ECO:0000259" key="3">
    <source>
        <dbReference type="Pfam" id="PF26581"/>
    </source>
</evidence>
<comment type="caution">
    <text evidence="4">The sequence shown here is derived from an EMBL/GenBank/DDBJ whole genome shotgun (WGS) entry which is preliminary data.</text>
</comment>
<gene>
    <name evidence="4" type="ORF">WN944_019957</name>
</gene>
<proteinExistence type="predicted"/>
<evidence type="ECO:0000313" key="5">
    <source>
        <dbReference type="Proteomes" id="UP001428341"/>
    </source>
</evidence>
<evidence type="ECO:0000313" key="4">
    <source>
        <dbReference type="EMBL" id="KAK9188553.1"/>
    </source>
</evidence>
<dbReference type="InterPro" id="IPR058610">
    <property type="entry name" value="WIT1_2_N"/>
</dbReference>
<organism evidence="4 5">
    <name type="scientific">Citrus x changshan-huyou</name>
    <dbReference type="NCBI Taxonomy" id="2935761"/>
    <lineage>
        <taxon>Eukaryota</taxon>
        <taxon>Viridiplantae</taxon>
        <taxon>Streptophyta</taxon>
        <taxon>Embryophyta</taxon>
        <taxon>Tracheophyta</taxon>
        <taxon>Spermatophyta</taxon>
        <taxon>Magnoliopsida</taxon>
        <taxon>eudicotyledons</taxon>
        <taxon>Gunneridae</taxon>
        <taxon>Pentapetalae</taxon>
        <taxon>rosids</taxon>
        <taxon>malvids</taxon>
        <taxon>Sapindales</taxon>
        <taxon>Rutaceae</taxon>
        <taxon>Aurantioideae</taxon>
        <taxon>Citrus</taxon>
    </lineage>
</organism>
<dbReference type="EMBL" id="JBCGBO010000007">
    <property type="protein sequence ID" value="KAK9188553.1"/>
    <property type="molecule type" value="Genomic_DNA"/>
</dbReference>
<keyword evidence="5" id="KW-1185">Reference proteome</keyword>
<reference evidence="4 5" key="1">
    <citation type="submission" date="2024-05" db="EMBL/GenBank/DDBJ databases">
        <title>Haplotype-resolved chromosome-level genome assembly of Huyou (Citrus changshanensis).</title>
        <authorList>
            <person name="Miao C."/>
            <person name="Chen W."/>
            <person name="Wu Y."/>
            <person name="Wang L."/>
            <person name="Zhao S."/>
            <person name="Grierson D."/>
            <person name="Xu C."/>
            <person name="Chen K."/>
        </authorList>
    </citation>
    <scope>NUCLEOTIDE SEQUENCE [LARGE SCALE GENOMIC DNA]</scope>
    <source>
        <strain evidence="4">01-14</strain>
        <tissue evidence="4">Leaf</tissue>
    </source>
</reference>
<feature type="coiled-coil region" evidence="1">
    <location>
        <begin position="336"/>
        <end position="489"/>
    </location>
</feature>
<dbReference type="Gene3D" id="1.20.5.170">
    <property type="match status" value="1"/>
</dbReference>